<keyword evidence="8 11" id="KW-1133">Transmembrane helix</keyword>
<dbReference type="GO" id="GO:0098797">
    <property type="term" value="C:plasma membrane protein complex"/>
    <property type="evidence" value="ECO:0007669"/>
    <property type="project" value="TreeGrafter"/>
</dbReference>
<dbReference type="EMBL" id="WELI01000003">
    <property type="protein sequence ID" value="KAB7731315.1"/>
    <property type="molecule type" value="Genomic_DNA"/>
</dbReference>
<evidence type="ECO:0000256" key="3">
    <source>
        <dbReference type="ARBA" id="ARBA00022448"/>
    </source>
</evidence>
<dbReference type="GO" id="GO:0055085">
    <property type="term" value="P:transmembrane transport"/>
    <property type="evidence" value="ECO:0007669"/>
    <property type="project" value="InterPro"/>
</dbReference>
<dbReference type="PRINTS" id="PR01374">
    <property type="entry name" value="TONBPROTEIN"/>
</dbReference>
<dbReference type="Gene3D" id="3.30.1150.10">
    <property type="match status" value="1"/>
</dbReference>
<sequence>MQTPSTLNDIVFESRNRAYGAYLLRKRYQPTLTRALGLGVGLFLLGVSAPTLYARLKPQTGPSEYIREVTLENARLETPTAEKPVELPPVEELPTPKTIRSLPPEVLPDNEVTAADLPPTVEELADATPSDQTREGTGDETAIIAPPEEAAAPTKTESAIDVTPEKEPEFLAVEQQPEFAGGLEALTRYLTNNLKYPRQATQAGISGRVYVGFVVNSDGSLTDVQILKGIGFGCDEEARRVVQQMPRWKPGRQSGRPVRVRFTLPIAFALE</sequence>
<proteinExistence type="inferred from homology"/>
<evidence type="ECO:0000256" key="5">
    <source>
        <dbReference type="ARBA" id="ARBA00022519"/>
    </source>
</evidence>
<dbReference type="InterPro" id="IPR037682">
    <property type="entry name" value="TonB_C"/>
</dbReference>
<dbReference type="PANTHER" id="PTHR33446:SF2">
    <property type="entry name" value="PROTEIN TONB"/>
    <property type="match status" value="1"/>
</dbReference>
<feature type="domain" description="TonB C-terminal" evidence="12">
    <location>
        <begin position="181"/>
        <end position="271"/>
    </location>
</feature>
<dbReference type="Proteomes" id="UP000488299">
    <property type="component" value="Unassembled WGS sequence"/>
</dbReference>
<dbReference type="Pfam" id="PF03544">
    <property type="entry name" value="TonB_C"/>
    <property type="match status" value="1"/>
</dbReference>
<dbReference type="InterPro" id="IPR003538">
    <property type="entry name" value="TonB"/>
</dbReference>
<comment type="similarity">
    <text evidence="2">Belongs to the TonB family.</text>
</comment>
<dbReference type="PROSITE" id="PS52015">
    <property type="entry name" value="TONB_CTD"/>
    <property type="match status" value="1"/>
</dbReference>
<evidence type="ECO:0000256" key="2">
    <source>
        <dbReference type="ARBA" id="ARBA00006555"/>
    </source>
</evidence>
<dbReference type="PANTHER" id="PTHR33446">
    <property type="entry name" value="PROTEIN TONB-RELATED"/>
    <property type="match status" value="1"/>
</dbReference>
<evidence type="ECO:0000256" key="9">
    <source>
        <dbReference type="ARBA" id="ARBA00023136"/>
    </source>
</evidence>
<evidence type="ECO:0000259" key="12">
    <source>
        <dbReference type="PROSITE" id="PS52015"/>
    </source>
</evidence>
<dbReference type="SUPFAM" id="SSF74653">
    <property type="entry name" value="TolA/TonB C-terminal domain"/>
    <property type="match status" value="1"/>
</dbReference>
<evidence type="ECO:0000256" key="8">
    <source>
        <dbReference type="ARBA" id="ARBA00022989"/>
    </source>
</evidence>
<reference evidence="13 14" key="1">
    <citation type="submission" date="2019-10" db="EMBL/GenBank/DDBJ databases">
        <title>Rudanella paleaurantiibacter sp. nov., isolated from sludge.</title>
        <authorList>
            <person name="Xu S.Q."/>
        </authorList>
    </citation>
    <scope>NUCLEOTIDE SEQUENCE [LARGE SCALE GENOMIC DNA]</scope>
    <source>
        <strain evidence="13 14">HX-22-17</strain>
    </source>
</reference>
<keyword evidence="9 11" id="KW-0472">Membrane</keyword>
<evidence type="ECO:0000256" key="7">
    <source>
        <dbReference type="ARBA" id="ARBA00022927"/>
    </source>
</evidence>
<organism evidence="13 14">
    <name type="scientific">Rudanella paleaurantiibacter</name>
    <dbReference type="NCBI Taxonomy" id="2614655"/>
    <lineage>
        <taxon>Bacteria</taxon>
        <taxon>Pseudomonadati</taxon>
        <taxon>Bacteroidota</taxon>
        <taxon>Cytophagia</taxon>
        <taxon>Cytophagales</taxon>
        <taxon>Cytophagaceae</taxon>
        <taxon>Rudanella</taxon>
    </lineage>
</organism>
<dbReference type="InterPro" id="IPR006260">
    <property type="entry name" value="TonB/TolA_C"/>
</dbReference>
<dbReference type="NCBIfam" id="TIGR01352">
    <property type="entry name" value="tonB_Cterm"/>
    <property type="match status" value="1"/>
</dbReference>
<comment type="caution">
    <text evidence="13">The sequence shown here is derived from an EMBL/GenBank/DDBJ whole genome shotgun (WGS) entry which is preliminary data.</text>
</comment>
<feature type="region of interest" description="Disordered" evidence="10">
    <location>
        <begin position="78"/>
        <end position="111"/>
    </location>
</feature>
<evidence type="ECO:0000256" key="11">
    <source>
        <dbReference type="SAM" id="Phobius"/>
    </source>
</evidence>
<dbReference type="GO" id="GO:0015891">
    <property type="term" value="P:siderophore transport"/>
    <property type="evidence" value="ECO:0007669"/>
    <property type="project" value="InterPro"/>
</dbReference>
<evidence type="ECO:0000256" key="6">
    <source>
        <dbReference type="ARBA" id="ARBA00022692"/>
    </source>
</evidence>
<keyword evidence="4" id="KW-1003">Cell membrane</keyword>
<feature type="transmembrane region" description="Helical" evidence="11">
    <location>
        <begin position="35"/>
        <end position="53"/>
    </location>
</feature>
<accession>A0A7J5U0Z0</accession>
<evidence type="ECO:0000313" key="14">
    <source>
        <dbReference type="Proteomes" id="UP000488299"/>
    </source>
</evidence>
<dbReference type="InterPro" id="IPR051045">
    <property type="entry name" value="TonB-dependent_transducer"/>
</dbReference>
<evidence type="ECO:0000256" key="1">
    <source>
        <dbReference type="ARBA" id="ARBA00004383"/>
    </source>
</evidence>
<dbReference type="GO" id="GO:0031992">
    <property type="term" value="F:energy transducer activity"/>
    <property type="evidence" value="ECO:0007669"/>
    <property type="project" value="InterPro"/>
</dbReference>
<dbReference type="RefSeq" id="WP_152124291.1">
    <property type="nucleotide sequence ID" value="NZ_WELI01000003.1"/>
</dbReference>
<protein>
    <submittedName>
        <fullName evidence="13">TonB family protein</fullName>
    </submittedName>
</protein>
<dbReference type="GO" id="GO:0030288">
    <property type="term" value="C:outer membrane-bounded periplasmic space"/>
    <property type="evidence" value="ECO:0007669"/>
    <property type="project" value="InterPro"/>
</dbReference>
<feature type="compositionally biased region" description="Low complexity" evidence="10">
    <location>
        <begin position="88"/>
        <end position="98"/>
    </location>
</feature>
<evidence type="ECO:0000313" key="13">
    <source>
        <dbReference type="EMBL" id="KAB7731315.1"/>
    </source>
</evidence>
<evidence type="ECO:0000256" key="10">
    <source>
        <dbReference type="SAM" id="MobiDB-lite"/>
    </source>
</evidence>
<keyword evidence="14" id="KW-1185">Reference proteome</keyword>
<keyword evidence="5" id="KW-0997">Cell inner membrane</keyword>
<keyword evidence="6 11" id="KW-0812">Transmembrane</keyword>
<keyword evidence="7" id="KW-0653">Protein transport</keyword>
<comment type="subcellular location">
    <subcellularLocation>
        <location evidence="1">Cell inner membrane</location>
        <topology evidence="1">Single-pass membrane protein</topology>
        <orientation evidence="1">Periplasmic side</orientation>
    </subcellularLocation>
</comment>
<name>A0A7J5U0Z0_9BACT</name>
<dbReference type="GO" id="GO:0015031">
    <property type="term" value="P:protein transport"/>
    <property type="evidence" value="ECO:0007669"/>
    <property type="project" value="UniProtKB-KW"/>
</dbReference>
<gene>
    <name evidence="13" type="ORF">F5984_10995</name>
</gene>
<dbReference type="AlphaFoldDB" id="A0A7J5U0Z0"/>
<keyword evidence="3" id="KW-0813">Transport</keyword>
<evidence type="ECO:0000256" key="4">
    <source>
        <dbReference type="ARBA" id="ARBA00022475"/>
    </source>
</evidence>